<dbReference type="KEGG" id="spc:Sputcn32_0297"/>
<feature type="domain" description="Fimbrial-type adhesion" evidence="1">
    <location>
        <begin position="259"/>
        <end position="444"/>
    </location>
</feature>
<evidence type="ECO:0000259" key="1">
    <source>
        <dbReference type="Pfam" id="PF00419"/>
    </source>
</evidence>
<dbReference type="EMBL" id="CP000681">
    <property type="protein sequence ID" value="ABP74029.1"/>
    <property type="molecule type" value="Genomic_DNA"/>
</dbReference>
<dbReference type="GO" id="GO:0007155">
    <property type="term" value="P:cell adhesion"/>
    <property type="evidence" value="ECO:0007669"/>
    <property type="project" value="InterPro"/>
</dbReference>
<dbReference type="InterPro" id="IPR000259">
    <property type="entry name" value="Adhesion_dom_fimbrial"/>
</dbReference>
<reference evidence="2" key="1">
    <citation type="submission" date="2007-04" db="EMBL/GenBank/DDBJ databases">
        <title>Complete sequence of Shewanella putrefaciens CN-32.</title>
        <authorList>
            <consortium name="US DOE Joint Genome Institute"/>
            <person name="Copeland A."/>
            <person name="Lucas S."/>
            <person name="Lapidus A."/>
            <person name="Barry K."/>
            <person name="Detter J.C."/>
            <person name="Glavina del Rio T."/>
            <person name="Hammon N."/>
            <person name="Israni S."/>
            <person name="Dalin E."/>
            <person name="Tice H."/>
            <person name="Pitluck S."/>
            <person name="Chain P."/>
            <person name="Malfatti S."/>
            <person name="Shin M."/>
            <person name="Vergez L."/>
            <person name="Schmutz J."/>
            <person name="Larimer F."/>
            <person name="Land M."/>
            <person name="Hauser L."/>
            <person name="Kyrpides N."/>
            <person name="Mikhailova N."/>
            <person name="Romine M.F."/>
            <person name="Fredrickson J."/>
            <person name="Tiedje J."/>
            <person name="Richardson P."/>
        </authorList>
    </citation>
    <scope>NUCLEOTIDE SEQUENCE [LARGE SCALE GENOMIC DNA]</scope>
    <source>
        <strain evidence="2">CN-32</strain>
    </source>
</reference>
<dbReference type="GO" id="GO:0009289">
    <property type="term" value="C:pilus"/>
    <property type="evidence" value="ECO:0007669"/>
    <property type="project" value="InterPro"/>
</dbReference>
<proteinExistence type="predicted"/>
<dbReference type="PIRSF" id="PIRSF029766">
    <property type="entry name" value="UCP029766"/>
    <property type="match status" value="1"/>
</dbReference>
<name>A4Y246_SHEPC</name>
<dbReference type="HOGENOM" id="CLU_045639_0_0_6"/>
<protein>
    <submittedName>
        <fullName evidence="2">Fimbrial subunit</fullName>
    </submittedName>
</protein>
<dbReference type="Pfam" id="PF00419">
    <property type="entry name" value="Fimbrial"/>
    <property type="match status" value="1"/>
</dbReference>
<organism evidence="2">
    <name type="scientific">Shewanella putrefaciens (strain CN-32 / ATCC BAA-453)</name>
    <dbReference type="NCBI Taxonomy" id="319224"/>
    <lineage>
        <taxon>Bacteria</taxon>
        <taxon>Pseudomonadati</taxon>
        <taxon>Pseudomonadota</taxon>
        <taxon>Gammaproteobacteria</taxon>
        <taxon>Alteromonadales</taxon>
        <taxon>Shewanellaceae</taxon>
        <taxon>Shewanella</taxon>
    </lineage>
</organism>
<dbReference type="eggNOG" id="COG3539">
    <property type="taxonomic scope" value="Bacteria"/>
</dbReference>
<gene>
    <name evidence="2" type="ordered locus">Sputcn32_0297</name>
</gene>
<sequence precursor="true">MRILLVIFFVAWVSGAQATCYRISYNNVLADKNSPYYINPDFGTNAIWNGASDSNFGYIGLLNVIGITNTYLQPIGTLIAKSPNTPMFQYGQPGGFNPEQVLYRCDAEDEGELFESYATNSDNYLSGRSLVTEAGVPPHTYMLNSPDIGFRIWNDTTQEYVTRNWRYRALTNLDRDDKNKILVKAKNFSSMSVELIRISSPAITDGPYQPSTSYSSTYSYNQPLGYTTFIGPGVPGCNEGLLGTCYTGFHSSWPGNISITNNLMIRRTQLCAFKNVTPHVTFPPITATALRRGEKVKAQFYLDYSCGKGALIGDTTANMNAVGFKINNEARQAAINEGLIVVGSMTGVTKLLSRGYGVDPNIAVGVGIEIESENGDRVNWLTDENTIIQGPNYLNGWHPLRGEPTPGGPLDNQYSERFNVYLSANGGAITPSPGKVYATAEVFIRVM</sequence>
<dbReference type="STRING" id="319224.Sputcn32_0297"/>
<dbReference type="AlphaFoldDB" id="A4Y246"/>
<dbReference type="InterPro" id="IPR011228">
    <property type="entry name" value="UCP029766"/>
</dbReference>
<accession>A4Y246</accession>
<evidence type="ECO:0000313" key="2">
    <source>
        <dbReference type="EMBL" id="ABP74029.1"/>
    </source>
</evidence>